<dbReference type="AlphaFoldDB" id="A0A2T7NBC4"/>
<keyword evidence="5" id="KW-1185">Reference proteome</keyword>
<dbReference type="InterPro" id="IPR000863">
    <property type="entry name" value="Sulfotransferase_dom"/>
</dbReference>
<dbReference type="Gene3D" id="3.40.50.300">
    <property type="entry name" value="P-loop containing nucleotide triphosphate hydrolases"/>
    <property type="match status" value="1"/>
</dbReference>
<dbReference type="SUPFAM" id="SSF52540">
    <property type="entry name" value="P-loop containing nucleoside triphosphate hydrolases"/>
    <property type="match status" value="1"/>
</dbReference>
<comment type="similarity">
    <text evidence="1">Belongs to the sulfotransferase 1 family.</text>
</comment>
<evidence type="ECO:0000256" key="2">
    <source>
        <dbReference type="ARBA" id="ARBA00022679"/>
    </source>
</evidence>
<evidence type="ECO:0000313" key="4">
    <source>
        <dbReference type="EMBL" id="PVD18468.1"/>
    </source>
</evidence>
<dbReference type="FunFam" id="3.40.50.300:FF:000433">
    <property type="entry name" value="Estrogen sulfotransferase"/>
    <property type="match status" value="1"/>
</dbReference>
<dbReference type="PANTHER" id="PTHR11783">
    <property type="entry name" value="SULFOTRANSFERASE SULT"/>
    <property type="match status" value="1"/>
</dbReference>
<dbReference type="Proteomes" id="UP000245119">
    <property type="component" value="Linkage Group LG14"/>
</dbReference>
<dbReference type="Pfam" id="PF00685">
    <property type="entry name" value="Sulfotransfer_1"/>
    <property type="match status" value="1"/>
</dbReference>
<evidence type="ECO:0000313" key="5">
    <source>
        <dbReference type="Proteomes" id="UP000245119"/>
    </source>
</evidence>
<gene>
    <name evidence="4" type="ORF">C0Q70_21017</name>
</gene>
<evidence type="ECO:0000256" key="1">
    <source>
        <dbReference type="ARBA" id="ARBA00005771"/>
    </source>
</evidence>
<dbReference type="OrthoDB" id="6048410at2759"/>
<keyword evidence="2" id="KW-0808">Transferase</keyword>
<organism evidence="4 5">
    <name type="scientific">Pomacea canaliculata</name>
    <name type="common">Golden apple snail</name>
    <dbReference type="NCBI Taxonomy" id="400727"/>
    <lineage>
        <taxon>Eukaryota</taxon>
        <taxon>Metazoa</taxon>
        <taxon>Spiralia</taxon>
        <taxon>Lophotrochozoa</taxon>
        <taxon>Mollusca</taxon>
        <taxon>Gastropoda</taxon>
        <taxon>Caenogastropoda</taxon>
        <taxon>Architaenioglossa</taxon>
        <taxon>Ampullarioidea</taxon>
        <taxon>Ampullariidae</taxon>
        <taxon>Pomacea</taxon>
    </lineage>
</organism>
<protein>
    <recommendedName>
        <fullName evidence="3">Sulfotransferase domain-containing protein</fullName>
    </recommendedName>
</protein>
<evidence type="ECO:0000259" key="3">
    <source>
        <dbReference type="Pfam" id="PF00685"/>
    </source>
</evidence>
<sequence>MAQSFPHKLPGEHVYDGVLFFGYSPPEVLDRVKTFPVREDDVFIVTYPKAGTTWLQELLWLLMHDGDFKGASETPLYLRSPFIEFKDDILGEDGFELARAMDSPRVIKSHLQHRFMPDELEHKDCKVVVLFRNPKDVLTSYFHFYRCSSSFGQFRGSWAEFFDMFLAGHVDHGSWFDFTESWWSQRDRENVKICFYEDFQEDLTSELSRLAEFLGKGHLAANVLSRIADHCSFSSMKKNPMTNHLDVYSINSDISPLLRKGQVGDWRRHFTVEQSEVFDMKLASKLGHLAIPFRYELPQQPSAQP</sequence>
<proteinExistence type="inferred from homology"/>
<comment type="caution">
    <text evidence="4">The sequence shown here is derived from an EMBL/GenBank/DDBJ whole genome shotgun (WGS) entry which is preliminary data.</text>
</comment>
<name>A0A2T7NBC4_POMCA</name>
<dbReference type="GO" id="GO:0008146">
    <property type="term" value="F:sulfotransferase activity"/>
    <property type="evidence" value="ECO:0007669"/>
    <property type="project" value="InterPro"/>
</dbReference>
<reference evidence="4 5" key="1">
    <citation type="submission" date="2018-04" db="EMBL/GenBank/DDBJ databases">
        <title>The genome of golden apple snail Pomacea canaliculata provides insight into stress tolerance and invasive adaptation.</title>
        <authorList>
            <person name="Liu C."/>
            <person name="Liu B."/>
            <person name="Ren Y."/>
            <person name="Zhang Y."/>
            <person name="Wang H."/>
            <person name="Li S."/>
            <person name="Jiang F."/>
            <person name="Yin L."/>
            <person name="Zhang G."/>
            <person name="Qian W."/>
            <person name="Fan W."/>
        </authorList>
    </citation>
    <scope>NUCLEOTIDE SEQUENCE [LARGE SCALE GENOMIC DNA]</scope>
    <source>
        <strain evidence="4">SZHN2017</strain>
        <tissue evidence="4">Muscle</tissue>
    </source>
</reference>
<feature type="domain" description="Sulfotransferase" evidence="3">
    <location>
        <begin position="40"/>
        <end position="287"/>
    </location>
</feature>
<dbReference type="EMBL" id="PZQS01000014">
    <property type="protein sequence ID" value="PVD18468.1"/>
    <property type="molecule type" value="Genomic_DNA"/>
</dbReference>
<accession>A0A2T7NBC4</accession>
<dbReference type="OMA" id="HKLPGEH"/>
<dbReference type="InterPro" id="IPR027417">
    <property type="entry name" value="P-loop_NTPase"/>
</dbReference>